<dbReference type="Proteomes" id="UP001222932">
    <property type="component" value="Unassembled WGS sequence"/>
</dbReference>
<evidence type="ECO:0000259" key="2">
    <source>
        <dbReference type="Pfam" id="PF12766"/>
    </source>
</evidence>
<evidence type="ECO:0000313" key="4">
    <source>
        <dbReference type="Proteomes" id="UP001222932"/>
    </source>
</evidence>
<organism evidence="3 4">
    <name type="scientific">Cutaneotrichosporon spelunceum</name>
    <dbReference type="NCBI Taxonomy" id="1672016"/>
    <lineage>
        <taxon>Eukaryota</taxon>
        <taxon>Fungi</taxon>
        <taxon>Dikarya</taxon>
        <taxon>Basidiomycota</taxon>
        <taxon>Agaricomycotina</taxon>
        <taxon>Tremellomycetes</taxon>
        <taxon>Trichosporonales</taxon>
        <taxon>Trichosporonaceae</taxon>
        <taxon>Cutaneotrichosporon</taxon>
    </lineage>
</organism>
<dbReference type="PANTHER" id="PTHR28243:SF1">
    <property type="entry name" value="PYRIDOXAMINE 5'-PHOSPHATE OXIDASE ALR4036 FAMILY FMN-BINDING DOMAIN-CONTAINING PROTEIN"/>
    <property type="match status" value="1"/>
</dbReference>
<feature type="compositionally biased region" description="Polar residues" evidence="1">
    <location>
        <begin position="223"/>
        <end position="232"/>
    </location>
</feature>
<reference evidence="3" key="2">
    <citation type="submission" date="2023-06" db="EMBL/GenBank/DDBJ databases">
        <authorList>
            <person name="Kobayashi Y."/>
            <person name="Kayamori A."/>
            <person name="Aoki K."/>
            <person name="Shiwa Y."/>
            <person name="Fujita N."/>
            <person name="Sugita T."/>
            <person name="Iwasaki W."/>
            <person name="Tanaka N."/>
            <person name="Takashima M."/>
        </authorList>
    </citation>
    <scope>NUCLEOTIDE SEQUENCE</scope>
    <source>
        <strain evidence="3">HIS016</strain>
    </source>
</reference>
<dbReference type="InterPro" id="IPR012349">
    <property type="entry name" value="Split_barrel_FMN-bd"/>
</dbReference>
<protein>
    <recommendedName>
        <fullName evidence="2">Pyridoxamine 5'-phosphate oxidase Alr4036 family FMN-binding domain-containing protein</fullName>
    </recommendedName>
</protein>
<feature type="compositionally biased region" description="Polar residues" evidence="1">
    <location>
        <begin position="103"/>
        <end position="116"/>
    </location>
</feature>
<evidence type="ECO:0000256" key="1">
    <source>
        <dbReference type="SAM" id="MobiDB-lite"/>
    </source>
</evidence>
<dbReference type="AlphaFoldDB" id="A0AAD3YDS2"/>
<dbReference type="GO" id="GO:0010181">
    <property type="term" value="F:FMN binding"/>
    <property type="evidence" value="ECO:0007669"/>
    <property type="project" value="InterPro"/>
</dbReference>
<proteinExistence type="predicted"/>
<comment type="caution">
    <text evidence="3">The sequence shown here is derived from an EMBL/GenBank/DDBJ whole genome shotgun (WGS) entry which is preliminary data.</text>
</comment>
<dbReference type="SUPFAM" id="SSF50475">
    <property type="entry name" value="FMN-binding split barrel"/>
    <property type="match status" value="2"/>
</dbReference>
<dbReference type="Pfam" id="PF12766">
    <property type="entry name" value="Pyridox_oxase_2"/>
    <property type="match status" value="1"/>
</dbReference>
<feature type="region of interest" description="Disordered" evidence="1">
    <location>
        <begin position="101"/>
        <end position="135"/>
    </location>
</feature>
<dbReference type="EMBL" id="BTCM01000008">
    <property type="protein sequence ID" value="GMK59436.1"/>
    <property type="molecule type" value="Genomic_DNA"/>
</dbReference>
<feature type="compositionally biased region" description="Low complexity" evidence="1">
    <location>
        <begin position="243"/>
        <end position="272"/>
    </location>
</feature>
<keyword evidence="4" id="KW-1185">Reference proteome</keyword>
<sequence length="427" mass="45600">MVPRASSISRAKPEWQQLLESELAQNPRSTVYSLATVHEGAPRVRSVVHRGFSPSGLLLSTTDLRMPKATQLGAEPRTEIAWLLPTLVQFRVTGRAYIVPASGSGNLSRRGSQVKISPSYSSPRNPPPLRRTPSVASANSSLLGVQATPLDASEDVGDTTAVKQESISGPSLLAPETELSPTDAPETKGTAESLSRPGSPITISRSNSTKSRPESVSRPGSPITISRSNSTKGRPRLHLTPIPGDLGSASPSSPLGSGQRSPHLSPPLSASSTGSCQFRLRPNAPLNPAVTLEWEDIGLPKLAGTLSALVSWGVASTAPESSPSWWDAERTRLWDSLSPALRATFARPAPPGSTLTDAPDPSAWVKRLEPQAQGPEEAKSHAEAWQNFAVVALAPERVEMLELACDPHRRVCWVRDGETWVREDLVP</sequence>
<reference evidence="3" key="1">
    <citation type="journal article" date="2023" name="BMC Genomics">
        <title>Chromosome-level genome assemblies of Cutaneotrichosporon spp. (Trichosporonales, Basidiomycota) reveal imbalanced evolution between nucleotide sequences and chromosome synteny.</title>
        <authorList>
            <person name="Kobayashi Y."/>
            <person name="Kayamori A."/>
            <person name="Aoki K."/>
            <person name="Shiwa Y."/>
            <person name="Matsutani M."/>
            <person name="Fujita N."/>
            <person name="Sugita T."/>
            <person name="Iwasaki W."/>
            <person name="Tanaka N."/>
            <person name="Takashima M."/>
        </authorList>
    </citation>
    <scope>NUCLEOTIDE SEQUENCE</scope>
    <source>
        <strain evidence="3">HIS016</strain>
    </source>
</reference>
<accession>A0AAD3YDS2</accession>
<dbReference type="Gene3D" id="2.30.110.10">
    <property type="entry name" value="Electron Transport, Fmn-binding Protein, Chain A"/>
    <property type="match status" value="2"/>
</dbReference>
<evidence type="ECO:0000313" key="3">
    <source>
        <dbReference type="EMBL" id="GMK59436.1"/>
    </source>
</evidence>
<feature type="compositionally biased region" description="Polar residues" evidence="1">
    <location>
        <begin position="201"/>
        <end position="210"/>
    </location>
</feature>
<dbReference type="PANTHER" id="PTHR28243">
    <property type="entry name" value="AGL049CP"/>
    <property type="match status" value="1"/>
</dbReference>
<gene>
    <name evidence="3" type="ORF">CspeluHIS016_0800420</name>
</gene>
<feature type="domain" description="Pyridoxamine 5'-phosphate oxidase Alr4036 family FMN-binding" evidence="2">
    <location>
        <begin position="13"/>
        <end position="99"/>
    </location>
</feature>
<name>A0AAD3YDS2_9TREE</name>
<dbReference type="InterPro" id="IPR024624">
    <property type="entry name" value="Pyridox_Oxase_Alr4036_FMN-bd"/>
</dbReference>
<feature type="region of interest" description="Disordered" evidence="1">
    <location>
        <begin position="149"/>
        <end position="276"/>
    </location>
</feature>